<dbReference type="EnsemblPlants" id="OB01G36550.1">
    <property type="protein sequence ID" value="OB01G36550.1"/>
    <property type="gene ID" value="OB01G36550"/>
</dbReference>
<dbReference type="AlphaFoldDB" id="J3L349"/>
<evidence type="ECO:0000313" key="2">
    <source>
        <dbReference type="Proteomes" id="UP000006038"/>
    </source>
</evidence>
<proteinExistence type="predicted"/>
<evidence type="ECO:0000313" key="1">
    <source>
        <dbReference type="EnsemblPlants" id="OB01G36550.1"/>
    </source>
</evidence>
<keyword evidence="2" id="KW-1185">Reference proteome</keyword>
<sequence length="115" mass="12599">MEGNLAHNEIGIMIPPRKPKEGSLVINSCNCATTNRCKPLSLDKRLVNASKDLTTNSIRSVAAQPCLPFLQELTGGINYIIPHAKHGLRMHIDETGQRWGGEKGQRIDLTNGKVV</sequence>
<dbReference type="Proteomes" id="UP000006038">
    <property type="component" value="Chromosome 1"/>
</dbReference>
<reference evidence="1" key="2">
    <citation type="submission" date="2013-04" db="UniProtKB">
        <authorList>
            <consortium name="EnsemblPlants"/>
        </authorList>
    </citation>
    <scope>IDENTIFICATION</scope>
</reference>
<dbReference type="Gramene" id="OB01G36550.1">
    <property type="protein sequence ID" value="OB01G36550.1"/>
    <property type="gene ID" value="OB01G36550"/>
</dbReference>
<protein>
    <submittedName>
        <fullName evidence="1">Uncharacterized protein</fullName>
    </submittedName>
</protein>
<dbReference type="HOGENOM" id="CLU_2112631_0_0_1"/>
<reference evidence="1" key="1">
    <citation type="journal article" date="2013" name="Nat. Commun.">
        <title>Whole-genome sequencing of Oryza brachyantha reveals mechanisms underlying Oryza genome evolution.</title>
        <authorList>
            <person name="Chen J."/>
            <person name="Huang Q."/>
            <person name="Gao D."/>
            <person name="Wang J."/>
            <person name="Lang Y."/>
            <person name="Liu T."/>
            <person name="Li B."/>
            <person name="Bai Z."/>
            <person name="Luis Goicoechea J."/>
            <person name="Liang C."/>
            <person name="Chen C."/>
            <person name="Zhang W."/>
            <person name="Sun S."/>
            <person name="Liao Y."/>
            <person name="Zhang X."/>
            <person name="Yang L."/>
            <person name="Song C."/>
            <person name="Wang M."/>
            <person name="Shi J."/>
            <person name="Liu G."/>
            <person name="Liu J."/>
            <person name="Zhou H."/>
            <person name="Zhou W."/>
            <person name="Yu Q."/>
            <person name="An N."/>
            <person name="Chen Y."/>
            <person name="Cai Q."/>
            <person name="Wang B."/>
            <person name="Liu B."/>
            <person name="Min J."/>
            <person name="Huang Y."/>
            <person name="Wu H."/>
            <person name="Li Z."/>
            <person name="Zhang Y."/>
            <person name="Yin Y."/>
            <person name="Song W."/>
            <person name="Jiang J."/>
            <person name="Jackson S.A."/>
            <person name="Wing R.A."/>
            <person name="Wang J."/>
            <person name="Chen M."/>
        </authorList>
    </citation>
    <scope>NUCLEOTIDE SEQUENCE [LARGE SCALE GENOMIC DNA]</scope>
    <source>
        <strain evidence="1">cv. IRGC 101232</strain>
    </source>
</reference>
<organism evidence="1">
    <name type="scientific">Oryza brachyantha</name>
    <name type="common">malo sina</name>
    <dbReference type="NCBI Taxonomy" id="4533"/>
    <lineage>
        <taxon>Eukaryota</taxon>
        <taxon>Viridiplantae</taxon>
        <taxon>Streptophyta</taxon>
        <taxon>Embryophyta</taxon>
        <taxon>Tracheophyta</taxon>
        <taxon>Spermatophyta</taxon>
        <taxon>Magnoliopsida</taxon>
        <taxon>Liliopsida</taxon>
        <taxon>Poales</taxon>
        <taxon>Poaceae</taxon>
        <taxon>BOP clade</taxon>
        <taxon>Oryzoideae</taxon>
        <taxon>Oryzeae</taxon>
        <taxon>Oryzinae</taxon>
        <taxon>Oryza</taxon>
    </lineage>
</organism>
<accession>J3L349</accession>
<name>J3L349_ORYBR</name>